<evidence type="ECO:0000313" key="9">
    <source>
        <dbReference type="EMBL" id="TPX41001.1"/>
    </source>
</evidence>
<dbReference type="InterPro" id="IPR007258">
    <property type="entry name" value="Vps52"/>
</dbReference>
<reference evidence="9 10" key="1">
    <citation type="journal article" date="2019" name="Sci. Rep.">
        <title>Comparative genomics of chytrid fungi reveal insights into the obligate biotrophic and pathogenic lifestyle of Synchytrium endobioticum.</title>
        <authorList>
            <person name="van de Vossenberg B.T.L.H."/>
            <person name="Warris S."/>
            <person name="Nguyen H.D.T."/>
            <person name="van Gent-Pelzer M.P.E."/>
            <person name="Joly D.L."/>
            <person name="van de Geest H.C."/>
            <person name="Bonants P.J.M."/>
            <person name="Smith D.S."/>
            <person name="Levesque C.A."/>
            <person name="van der Lee T.A.J."/>
        </authorList>
    </citation>
    <scope>NUCLEOTIDE SEQUENCE [LARGE SCALE GENOMIC DNA]</scope>
    <source>
        <strain evidence="9 10">LEV6574</strain>
    </source>
</reference>
<dbReference type="InterPro" id="IPR048361">
    <property type="entry name" value="Vps52_C"/>
</dbReference>
<gene>
    <name evidence="9" type="ORF">SeLEV6574_g06294</name>
</gene>
<proteinExistence type="inferred from homology"/>
<dbReference type="Pfam" id="PF04129">
    <property type="entry name" value="Vps52_CC"/>
    <property type="match status" value="1"/>
</dbReference>
<accession>A0A507CPE6</accession>
<dbReference type="OrthoDB" id="19482at2759"/>
<comment type="similarity">
    <text evidence="2">Belongs to the VPS52 family.</text>
</comment>
<evidence type="ECO:0000256" key="2">
    <source>
        <dbReference type="ARBA" id="ARBA00008180"/>
    </source>
</evidence>
<keyword evidence="3" id="KW-0813">Transport</keyword>
<dbReference type="EMBL" id="QEAM01000346">
    <property type="protein sequence ID" value="TPX41001.1"/>
    <property type="molecule type" value="Genomic_DNA"/>
</dbReference>
<dbReference type="InterPro" id="IPR048319">
    <property type="entry name" value="Vps52_CC"/>
</dbReference>
<protein>
    <recommendedName>
        <fullName evidence="11">Vacuolar protein sorting-associated protein 52</fullName>
    </recommendedName>
</protein>
<evidence type="ECO:0000259" key="8">
    <source>
        <dbReference type="Pfam" id="PF20655"/>
    </source>
</evidence>
<dbReference type="GO" id="GO:0042147">
    <property type="term" value="P:retrograde transport, endosome to Golgi"/>
    <property type="evidence" value="ECO:0007669"/>
    <property type="project" value="TreeGrafter"/>
</dbReference>
<comment type="caution">
    <text evidence="9">The sequence shown here is derived from an EMBL/GenBank/DDBJ whole genome shotgun (WGS) entry which is preliminary data.</text>
</comment>
<dbReference type="GO" id="GO:0032456">
    <property type="term" value="P:endocytic recycling"/>
    <property type="evidence" value="ECO:0007669"/>
    <property type="project" value="TreeGrafter"/>
</dbReference>
<evidence type="ECO:0000256" key="5">
    <source>
        <dbReference type="ARBA" id="ARBA00023034"/>
    </source>
</evidence>
<evidence type="ECO:0000256" key="4">
    <source>
        <dbReference type="ARBA" id="ARBA00022927"/>
    </source>
</evidence>
<dbReference type="AlphaFoldDB" id="A0A507CPE6"/>
<comment type="subcellular location">
    <subcellularLocation>
        <location evidence="1">Golgi apparatus</location>
        <location evidence="1">trans-Golgi network</location>
    </subcellularLocation>
</comment>
<feature type="domain" description="Vps52 C-terminal" evidence="8">
    <location>
        <begin position="299"/>
        <end position="624"/>
    </location>
</feature>
<dbReference type="GO" id="GO:0000938">
    <property type="term" value="C:GARP complex"/>
    <property type="evidence" value="ECO:0007669"/>
    <property type="project" value="TreeGrafter"/>
</dbReference>
<dbReference type="GO" id="GO:0019905">
    <property type="term" value="F:syntaxin binding"/>
    <property type="evidence" value="ECO:0007669"/>
    <property type="project" value="TreeGrafter"/>
</dbReference>
<keyword evidence="5" id="KW-0333">Golgi apparatus</keyword>
<evidence type="ECO:0000259" key="7">
    <source>
        <dbReference type="Pfam" id="PF04129"/>
    </source>
</evidence>
<feature type="domain" description="Vps52 coiled-coil" evidence="7">
    <location>
        <begin position="110"/>
        <end position="282"/>
    </location>
</feature>
<evidence type="ECO:0008006" key="11">
    <source>
        <dbReference type="Google" id="ProtNLM"/>
    </source>
</evidence>
<dbReference type="GO" id="GO:0005829">
    <property type="term" value="C:cytosol"/>
    <property type="evidence" value="ECO:0007669"/>
    <property type="project" value="GOC"/>
</dbReference>
<dbReference type="VEuPathDB" id="FungiDB:SeMB42_g02918"/>
<evidence type="ECO:0000256" key="3">
    <source>
        <dbReference type="ARBA" id="ARBA00022448"/>
    </source>
</evidence>
<feature type="region of interest" description="Disordered" evidence="6">
    <location>
        <begin position="1"/>
        <end position="22"/>
    </location>
</feature>
<keyword evidence="4" id="KW-0653">Protein transport</keyword>
<evidence type="ECO:0000313" key="10">
    <source>
        <dbReference type="Proteomes" id="UP000320475"/>
    </source>
</evidence>
<sequence>MTDVISNTGAVGDTSPAADPAANTPDSIAAAFVAYLLSENHVDDSASINPIGSSSGIELPKAQLYVEDRLTEFQDHELLKSAFAKGVDLREYAKQIEKELDELEQAHVLDYVKQAPAFADLHSQIQGCDSILEHMESLLSDFQTTLGKISEEIEMLQEQSHTMNIKHKNRTSLEALLNTVLDGIVISPDLIKKICEGEVNDFFLTHLNALNQKMSFVKSQQNKHVRAFKDVGPELERLRLKATEKIREFLLRKLESLRAPNTNVAMIQQSVLLKYKELYWFLLERYGEAAAEIRLNYVNTVSGYYLMCFDKYLKSLQKLQTVIADKFDLIGYEESVKKGLFSGKLALKDKTNVFTLGDRLHVLTNPPDSGIILPHIAENSNLRYPFEAIFKSINRLLMDNASSEYIFDMEFFAPSRIPQRAGSTSSPGIELLFLQSVFLETFDATLKVLALNTKQYVEASFDAVGILLCIRINMQNIMIQQKRCVPCLESYMNAANMVLWPRFQAIMDMHLESVKRAIPSKLLPSKDVHPHYVTRRYAEFAASILTLNQGYDDILLINSLQRLRTEVESLLFRMSGEFSDRKSRLVFMINNYDLVVQILLEHAGSSFDQEKDYFQGMLTNKTMELVEEELKPVFGFLMSFVNQGELEKDVNSIPSEKFDEVASQFTATWKNALNTINASVIQSFPNFQNGARVLQSVLTRLVLYYQRYMTLYEKRFGNGKKRQVQPVGIQSLMVELKKFRSSF</sequence>
<evidence type="ECO:0000256" key="6">
    <source>
        <dbReference type="SAM" id="MobiDB-lite"/>
    </source>
</evidence>
<dbReference type="PANTHER" id="PTHR14190:SF7">
    <property type="entry name" value="VACUOLAR PROTEIN SORTING-ASSOCIATED PROTEIN 52 HOMOLOG"/>
    <property type="match status" value="1"/>
</dbReference>
<dbReference type="Proteomes" id="UP000320475">
    <property type="component" value="Unassembled WGS sequence"/>
</dbReference>
<dbReference type="Pfam" id="PF20655">
    <property type="entry name" value="Vps52_C"/>
    <property type="match status" value="1"/>
</dbReference>
<dbReference type="GO" id="GO:0006896">
    <property type="term" value="P:Golgi to vacuole transport"/>
    <property type="evidence" value="ECO:0007669"/>
    <property type="project" value="TreeGrafter"/>
</dbReference>
<name>A0A507CPE6_9FUNG</name>
<evidence type="ECO:0000256" key="1">
    <source>
        <dbReference type="ARBA" id="ARBA00004601"/>
    </source>
</evidence>
<dbReference type="PANTHER" id="PTHR14190">
    <property type="entry name" value="SUPPRESSOR OF ACTIN MUTATIONS 2/VACUOLAR PROTEIN SORTING 52"/>
    <property type="match status" value="1"/>
</dbReference>
<organism evidence="9 10">
    <name type="scientific">Synchytrium endobioticum</name>
    <dbReference type="NCBI Taxonomy" id="286115"/>
    <lineage>
        <taxon>Eukaryota</taxon>
        <taxon>Fungi</taxon>
        <taxon>Fungi incertae sedis</taxon>
        <taxon>Chytridiomycota</taxon>
        <taxon>Chytridiomycota incertae sedis</taxon>
        <taxon>Chytridiomycetes</taxon>
        <taxon>Synchytriales</taxon>
        <taxon>Synchytriaceae</taxon>
        <taxon>Synchytrium</taxon>
    </lineage>
</organism>
<dbReference type="GO" id="GO:0015031">
    <property type="term" value="P:protein transport"/>
    <property type="evidence" value="ECO:0007669"/>
    <property type="project" value="UniProtKB-KW"/>
</dbReference>